<evidence type="ECO:0000256" key="3">
    <source>
        <dbReference type="ARBA" id="ARBA00022801"/>
    </source>
</evidence>
<feature type="binding site" evidence="7">
    <location>
        <position position="422"/>
    </location>
    <ligand>
        <name>Mn(2+)</name>
        <dbReference type="ChEBI" id="CHEBI:29035"/>
        <label>1</label>
    </ligand>
</feature>
<dbReference type="EMBL" id="SMAF01000003">
    <property type="protein sequence ID" value="TCT00239.1"/>
    <property type="molecule type" value="Genomic_DNA"/>
</dbReference>
<dbReference type="Gene3D" id="3.90.230.10">
    <property type="entry name" value="Creatinase/methionine aminopeptidase superfamily"/>
    <property type="match status" value="1"/>
</dbReference>
<dbReference type="GO" id="GO:0016795">
    <property type="term" value="F:phosphoric triester hydrolase activity"/>
    <property type="evidence" value="ECO:0007669"/>
    <property type="project" value="InterPro"/>
</dbReference>
<evidence type="ECO:0000256" key="7">
    <source>
        <dbReference type="HAMAP-Rule" id="MF_01279"/>
    </source>
</evidence>
<dbReference type="GO" id="GO:0004177">
    <property type="term" value="F:aminopeptidase activity"/>
    <property type="evidence" value="ECO:0007669"/>
    <property type="project" value="TreeGrafter"/>
</dbReference>
<accession>A0A4R3LL46</accession>
<dbReference type="PANTHER" id="PTHR43226">
    <property type="entry name" value="XAA-PRO AMINOPEPTIDASE 3"/>
    <property type="match status" value="1"/>
</dbReference>
<dbReference type="SUPFAM" id="SSF55920">
    <property type="entry name" value="Creatinase/aminopeptidase"/>
    <property type="match status" value="1"/>
</dbReference>
<keyword evidence="1 7" id="KW-0645">Protease</keyword>
<feature type="binding site" evidence="7">
    <location>
        <position position="258"/>
    </location>
    <ligand>
        <name>Mn(2+)</name>
        <dbReference type="ChEBI" id="CHEBI:29035"/>
        <label>1</label>
    </ligand>
</feature>
<dbReference type="InterPro" id="IPR022846">
    <property type="entry name" value="X_Pro_dipept"/>
</dbReference>
<feature type="binding site" evidence="7">
    <location>
        <position position="338"/>
    </location>
    <ligand>
        <name>Mn(2+)</name>
        <dbReference type="ChEBI" id="CHEBI:29035"/>
        <label>1</label>
    </ligand>
</feature>
<evidence type="ECO:0000256" key="6">
    <source>
        <dbReference type="ARBA" id="ARBA00023211"/>
    </source>
</evidence>
<dbReference type="InterPro" id="IPR052433">
    <property type="entry name" value="X-Pro_dipept-like"/>
</dbReference>
<feature type="domain" description="Xaa-Pro dipeptidase N-terminal" evidence="9">
    <location>
        <begin position="12"/>
        <end position="158"/>
    </location>
</feature>
<keyword evidence="5 7" id="KW-0482">Metalloprotease</keyword>
<dbReference type="GO" id="GO:0046872">
    <property type="term" value="F:metal ion binding"/>
    <property type="evidence" value="ECO:0007669"/>
    <property type="project" value="UniProtKB-KW"/>
</dbReference>
<feature type="binding site" evidence="7">
    <location>
        <position position="383"/>
    </location>
    <ligand>
        <name>Mn(2+)</name>
        <dbReference type="ChEBI" id="CHEBI:29035"/>
        <label>1</label>
    </ligand>
</feature>
<dbReference type="PROSITE" id="PS00491">
    <property type="entry name" value="PROLINE_PEPTIDASE"/>
    <property type="match status" value="1"/>
</dbReference>
<feature type="domain" description="Peptidase M24" evidence="8">
    <location>
        <begin position="169"/>
        <end position="425"/>
    </location>
</feature>
<comment type="similarity">
    <text evidence="7">Belongs to the peptidase M24B family. Bacterial-type prolidase subfamily.</text>
</comment>
<dbReference type="OrthoDB" id="9806388at2"/>
<sequence length="444" mass="48726">MNADARHATLAQLYPDHLRTLTARADAALDDSGFDRLLIASGRLRYAFHDDNPLPFKVNPSFKAWLPLSDLTDSWLVYEPGRRPKVIYCQPADYWHLPPSPPQGYWTAHVDVVVVRTPEEAARHLPAAERSAIIGEPEWALGDHVPNNPALVIGRLAYARAAKTAYELEAMRMASRRAVRGHRAAEQAFREGRSERAIHEAYLHATGHSDLDLPYGNIVALNEHAAVLHYQHQRHDLPDAHRSFLIDAGAQAIGYASDITRTHGNGDATFQALVDGVERVQQALCDRVRPGVDYRDIHLAAHLGLAEVLRDLGVVRMDAGRMVETGVSATFFPHGIGHLLGLQVHDVAGFAAGPDGGSIDRPAGHPFLRLTRVLEADFVVTIEPGLYFIPMLLDGLRARPEAAGVDWTLVEHLSRFGGVRIEDNVRAVAGAGPENLSRDAFAEA</sequence>
<dbReference type="InterPro" id="IPR048819">
    <property type="entry name" value="PepQ_N"/>
</dbReference>
<dbReference type="GO" id="GO:0008235">
    <property type="term" value="F:metalloexopeptidase activity"/>
    <property type="evidence" value="ECO:0007669"/>
    <property type="project" value="UniProtKB-UniRule"/>
</dbReference>
<protein>
    <recommendedName>
        <fullName evidence="7">Xaa-Pro dipeptidase</fullName>
        <shortName evidence="7">X-Pro dipeptidase</shortName>
        <ecNumber evidence="7">3.4.13.9</ecNumber>
    </recommendedName>
    <alternativeName>
        <fullName evidence="7">Imidodipeptidase</fullName>
    </alternativeName>
    <alternativeName>
        <fullName evidence="7">Proline dipeptidase</fullName>
        <shortName evidence="7">Prolidase</shortName>
    </alternativeName>
</protein>
<evidence type="ECO:0000259" key="8">
    <source>
        <dbReference type="Pfam" id="PF00557"/>
    </source>
</evidence>
<evidence type="ECO:0000259" key="9">
    <source>
        <dbReference type="Pfam" id="PF21216"/>
    </source>
</evidence>
<keyword evidence="2 7" id="KW-0479">Metal-binding</keyword>
<feature type="binding site" evidence="7">
    <location>
        <position position="258"/>
    </location>
    <ligand>
        <name>Mn(2+)</name>
        <dbReference type="ChEBI" id="CHEBI:29035"/>
        <label>2</label>
    </ligand>
</feature>
<evidence type="ECO:0000256" key="4">
    <source>
        <dbReference type="ARBA" id="ARBA00022997"/>
    </source>
</evidence>
<dbReference type="Gene3D" id="3.40.350.10">
    <property type="entry name" value="Creatinase/prolidase N-terminal domain"/>
    <property type="match status" value="1"/>
</dbReference>
<evidence type="ECO:0000313" key="10">
    <source>
        <dbReference type="EMBL" id="TCT00239.1"/>
    </source>
</evidence>
<comment type="catalytic activity">
    <reaction evidence="7">
        <text>Xaa-L-Pro dipeptide + H2O = an L-alpha-amino acid + L-proline</text>
        <dbReference type="Rhea" id="RHEA:76407"/>
        <dbReference type="ChEBI" id="CHEBI:15377"/>
        <dbReference type="ChEBI" id="CHEBI:59869"/>
        <dbReference type="ChEBI" id="CHEBI:60039"/>
        <dbReference type="ChEBI" id="CHEBI:195196"/>
        <dbReference type="EC" id="3.4.13.9"/>
    </reaction>
</comment>
<dbReference type="GO" id="GO:0006508">
    <property type="term" value="P:proteolysis"/>
    <property type="evidence" value="ECO:0007669"/>
    <property type="project" value="UniProtKB-KW"/>
</dbReference>
<dbReference type="RefSeq" id="WP_123522760.1">
    <property type="nucleotide sequence ID" value="NZ_JBHLWF010000007.1"/>
</dbReference>
<organism evidence="10 11">
    <name type="scientific">Pseudofulvimonas gallinarii</name>
    <dbReference type="NCBI Taxonomy" id="634155"/>
    <lineage>
        <taxon>Bacteria</taxon>
        <taxon>Pseudomonadati</taxon>
        <taxon>Pseudomonadota</taxon>
        <taxon>Gammaproteobacteria</taxon>
        <taxon>Lysobacterales</taxon>
        <taxon>Rhodanobacteraceae</taxon>
        <taxon>Pseudofulvimonas</taxon>
    </lineage>
</organism>
<dbReference type="InterPro" id="IPR001131">
    <property type="entry name" value="Peptidase_M24B_aminopep-P_CS"/>
</dbReference>
<evidence type="ECO:0000313" key="11">
    <source>
        <dbReference type="Proteomes" id="UP000294599"/>
    </source>
</evidence>
<comment type="function">
    <text evidence="7">Splits dipeptides with a prolyl residue in the C-terminal position.</text>
</comment>
<gene>
    <name evidence="7" type="primary">pepQ</name>
    <name evidence="10" type="ORF">EDC25_1036</name>
</gene>
<comment type="cofactor">
    <cofactor evidence="7">
        <name>Mn(2+)</name>
        <dbReference type="ChEBI" id="CHEBI:29035"/>
    </cofactor>
    <text evidence="7">Binds 2 manganese ions per subunit.</text>
</comment>
<dbReference type="HAMAP" id="MF_01279">
    <property type="entry name" value="X_Pro_dipeptid"/>
    <property type="match status" value="1"/>
</dbReference>
<keyword evidence="3 7" id="KW-0378">Hydrolase</keyword>
<dbReference type="Pfam" id="PF21216">
    <property type="entry name" value="PepQ_N"/>
    <property type="match status" value="1"/>
</dbReference>
<feature type="binding site" evidence="7">
    <location>
        <position position="247"/>
    </location>
    <ligand>
        <name>Mn(2+)</name>
        <dbReference type="ChEBI" id="CHEBI:29035"/>
        <label>2</label>
    </ligand>
</feature>
<comment type="caution">
    <text evidence="10">The sequence shown here is derived from an EMBL/GenBank/DDBJ whole genome shotgun (WGS) entry which is preliminary data.</text>
</comment>
<dbReference type="AlphaFoldDB" id="A0A4R3LL46"/>
<evidence type="ECO:0000256" key="5">
    <source>
        <dbReference type="ARBA" id="ARBA00023049"/>
    </source>
</evidence>
<keyword evidence="6 7" id="KW-0464">Manganese</keyword>
<dbReference type="EC" id="3.4.13.9" evidence="7"/>
<proteinExistence type="inferred from homology"/>
<dbReference type="GO" id="GO:0102009">
    <property type="term" value="F:proline dipeptidase activity"/>
    <property type="evidence" value="ECO:0007669"/>
    <property type="project" value="UniProtKB-EC"/>
</dbReference>
<reference evidence="10 11" key="1">
    <citation type="submission" date="2019-03" db="EMBL/GenBank/DDBJ databases">
        <title>Genomic Encyclopedia of Type Strains, Phase IV (KMG-IV): sequencing the most valuable type-strain genomes for metagenomic binning, comparative biology and taxonomic classification.</title>
        <authorList>
            <person name="Goeker M."/>
        </authorList>
    </citation>
    <scope>NUCLEOTIDE SEQUENCE [LARGE SCALE GENOMIC DNA]</scope>
    <source>
        <strain evidence="10 11">DSM 21944</strain>
    </source>
</reference>
<name>A0A4R3LL46_9GAMM</name>
<keyword evidence="11" id="KW-1185">Reference proteome</keyword>
<feature type="binding site" evidence="7">
    <location>
        <position position="422"/>
    </location>
    <ligand>
        <name>Mn(2+)</name>
        <dbReference type="ChEBI" id="CHEBI:29035"/>
        <label>2</label>
    </ligand>
</feature>
<dbReference type="Pfam" id="PF00557">
    <property type="entry name" value="Peptidase_M24"/>
    <property type="match status" value="1"/>
</dbReference>
<dbReference type="NCBIfam" id="NF010133">
    <property type="entry name" value="PRK13607.1"/>
    <property type="match status" value="1"/>
</dbReference>
<evidence type="ECO:0000256" key="1">
    <source>
        <dbReference type="ARBA" id="ARBA00022670"/>
    </source>
</evidence>
<dbReference type="InterPro" id="IPR000994">
    <property type="entry name" value="Pept_M24"/>
</dbReference>
<dbReference type="InterPro" id="IPR029149">
    <property type="entry name" value="Creatin/AminoP/Spt16_N"/>
</dbReference>
<dbReference type="PANTHER" id="PTHR43226:SF8">
    <property type="entry name" value="XAA-PRO DIPEPTIDASE"/>
    <property type="match status" value="1"/>
</dbReference>
<dbReference type="Proteomes" id="UP000294599">
    <property type="component" value="Unassembled WGS sequence"/>
</dbReference>
<dbReference type="InterPro" id="IPR036005">
    <property type="entry name" value="Creatinase/aminopeptidase-like"/>
</dbReference>
<keyword evidence="4 7" id="KW-0224">Dipeptidase</keyword>
<dbReference type="GO" id="GO:0005829">
    <property type="term" value="C:cytosol"/>
    <property type="evidence" value="ECO:0007669"/>
    <property type="project" value="TreeGrafter"/>
</dbReference>
<evidence type="ECO:0000256" key="2">
    <source>
        <dbReference type="ARBA" id="ARBA00022723"/>
    </source>
</evidence>